<protein>
    <recommendedName>
        <fullName evidence="2">Retrovirus-related Pol polyprotein from transposon TNT 1-94-like beta-barrel domain-containing protein</fullName>
    </recommendedName>
</protein>
<dbReference type="AlphaFoldDB" id="A0A2I0JZ65"/>
<reference evidence="3 4" key="1">
    <citation type="submission" date="2017-11" db="EMBL/GenBank/DDBJ databases">
        <title>De-novo sequencing of pomegranate (Punica granatum L.) genome.</title>
        <authorList>
            <person name="Akparov Z."/>
            <person name="Amiraslanov A."/>
            <person name="Hajiyeva S."/>
            <person name="Abbasov M."/>
            <person name="Kaur K."/>
            <person name="Hamwieh A."/>
            <person name="Solovyev V."/>
            <person name="Salamov A."/>
            <person name="Braich B."/>
            <person name="Kosarev P."/>
            <person name="Mahmoud A."/>
            <person name="Hajiyev E."/>
            <person name="Babayeva S."/>
            <person name="Izzatullayeva V."/>
            <person name="Mammadov A."/>
            <person name="Mammadov A."/>
            <person name="Sharifova S."/>
            <person name="Ojaghi J."/>
            <person name="Eynullazada K."/>
            <person name="Bayramov B."/>
            <person name="Abdulazimova A."/>
            <person name="Shahmuradov I."/>
        </authorList>
    </citation>
    <scope>NUCLEOTIDE SEQUENCE [LARGE SCALE GENOMIC DNA]</scope>
    <source>
        <strain evidence="4">cv. AG2017</strain>
        <tissue evidence="3">Leaf</tissue>
    </source>
</reference>
<accession>A0A2I0JZ65</accession>
<keyword evidence="4" id="KW-1185">Reference proteome</keyword>
<dbReference type="PANTHER" id="PTHR47592:SF27">
    <property type="entry name" value="OS08G0421700 PROTEIN"/>
    <property type="match status" value="1"/>
</dbReference>
<dbReference type="Pfam" id="PF14223">
    <property type="entry name" value="Retrotran_gag_2"/>
    <property type="match status" value="1"/>
</dbReference>
<feature type="region of interest" description="Disordered" evidence="1">
    <location>
        <begin position="389"/>
        <end position="414"/>
    </location>
</feature>
<evidence type="ECO:0000259" key="2">
    <source>
        <dbReference type="Pfam" id="PF22936"/>
    </source>
</evidence>
<evidence type="ECO:0000313" key="3">
    <source>
        <dbReference type="EMBL" id="PKI61542.1"/>
    </source>
</evidence>
<dbReference type="Pfam" id="PF22936">
    <property type="entry name" value="Pol_BBD"/>
    <property type="match status" value="1"/>
</dbReference>
<dbReference type="Proteomes" id="UP000233551">
    <property type="component" value="Unassembled WGS sequence"/>
</dbReference>
<sequence>MASGDSFSRASVARPREGGHPKPGCIRRAHACPDEMKFGCAQSEYDWIPDVGAQRVKLCLAEAEDAGAAGEDRYAVVLLGEEKKPNKLSDEKFVEKDEMMLADLLLALEDSVLFNVKSETTAKGLWDKLRSIYEGKSLMNKIFLRRQLYNLRMVDGSSVHERLNMFNSLISKLAVLDVKIEIEEKDTSVASLPNEEMRRKSVLPSDGDALVTRGEQEKARSKARRRNKWILDLGASFHMTPHREWFQTYSPCDGGVVYMGNTTECCVAGIGDVRIMMFDGCVHKFSNVRHVPAIRQSLLSLGKFDEHGLKNVTKGGKLKVVKGIMIVAKGELVGGIYRLKAIMSHNSSKSIPEGATELADSKVLMEAMMSEMRRVMRLELEQVHERIDRMENTGVEQTRNAPNVRRGKEFNRGK</sequence>
<dbReference type="EMBL" id="PGOL01001028">
    <property type="protein sequence ID" value="PKI61542.1"/>
    <property type="molecule type" value="Genomic_DNA"/>
</dbReference>
<proteinExistence type="predicted"/>
<feature type="domain" description="Retrovirus-related Pol polyprotein from transposon TNT 1-94-like beta-barrel" evidence="2">
    <location>
        <begin position="229"/>
        <end position="308"/>
    </location>
</feature>
<evidence type="ECO:0000313" key="4">
    <source>
        <dbReference type="Proteomes" id="UP000233551"/>
    </source>
</evidence>
<name>A0A2I0JZ65_PUNGR</name>
<organism evidence="3 4">
    <name type="scientific">Punica granatum</name>
    <name type="common">Pomegranate</name>
    <dbReference type="NCBI Taxonomy" id="22663"/>
    <lineage>
        <taxon>Eukaryota</taxon>
        <taxon>Viridiplantae</taxon>
        <taxon>Streptophyta</taxon>
        <taxon>Embryophyta</taxon>
        <taxon>Tracheophyta</taxon>
        <taxon>Spermatophyta</taxon>
        <taxon>Magnoliopsida</taxon>
        <taxon>eudicotyledons</taxon>
        <taxon>Gunneridae</taxon>
        <taxon>Pentapetalae</taxon>
        <taxon>rosids</taxon>
        <taxon>malvids</taxon>
        <taxon>Myrtales</taxon>
        <taxon>Lythraceae</taxon>
        <taxon>Punica</taxon>
    </lineage>
</organism>
<dbReference type="InterPro" id="IPR054722">
    <property type="entry name" value="PolX-like_BBD"/>
</dbReference>
<feature type="region of interest" description="Disordered" evidence="1">
    <location>
        <begin position="1"/>
        <end position="24"/>
    </location>
</feature>
<comment type="caution">
    <text evidence="3">The sequence shown here is derived from an EMBL/GenBank/DDBJ whole genome shotgun (WGS) entry which is preliminary data.</text>
</comment>
<dbReference type="PANTHER" id="PTHR47592">
    <property type="entry name" value="PBF68 PROTEIN"/>
    <property type="match status" value="1"/>
</dbReference>
<evidence type="ECO:0000256" key="1">
    <source>
        <dbReference type="SAM" id="MobiDB-lite"/>
    </source>
</evidence>
<gene>
    <name evidence="3" type="ORF">CRG98_018038</name>
</gene>